<dbReference type="PATRIC" id="fig|1263867.3.peg.1314"/>
<dbReference type="AlphaFoldDB" id="M2ALM1"/>
<evidence type="ECO:0000313" key="3">
    <source>
        <dbReference type="Proteomes" id="UP000011529"/>
    </source>
</evidence>
<evidence type="ECO:0000313" key="2">
    <source>
        <dbReference type="EMBL" id="EMB18000.1"/>
    </source>
</evidence>
<sequence>MRERQPEARWKIPDISIPEPMGDQDPFFKQFSDAPSDEDLEAFVAYCDALPLLSPSK</sequence>
<evidence type="ECO:0000256" key="1">
    <source>
        <dbReference type="SAM" id="MobiDB-lite"/>
    </source>
</evidence>
<dbReference type="EMBL" id="ANMO01000072">
    <property type="protein sequence ID" value="EMB18000.1"/>
    <property type="molecule type" value="Genomic_DNA"/>
</dbReference>
<feature type="compositionally biased region" description="Basic and acidic residues" evidence="1">
    <location>
        <begin position="1"/>
        <end position="12"/>
    </location>
</feature>
<reference evidence="2" key="2">
    <citation type="journal article" date="2013" name="Mar. Genomics">
        <title>Expression of sulfatases in Rhodopirellula baltica and the diversity of sulfatases in the genus Rhodopirellula.</title>
        <authorList>
            <person name="Wegner C.E."/>
            <person name="Richter-Heitmann T."/>
            <person name="Klindworth A."/>
            <person name="Klockow C."/>
            <person name="Richter M."/>
            <person name="Achstetter T."/>
            <person name="Glockner F.O."/>
            <person name="Harder J."/>
        </authorList>
    </citation>
    <scope>NUCLEOTIDE SEQUENCE [LARGE SCALE GENOMIC DNA]</scope>
    <source>
        <strain evidence="2">6C</strain>
    </source>
</reference>
<protein>
    <submittedName>
        <fullName evidence="2">Uncharacterized protein</fullName>
    </submittedName>
</protein>
<gene>
    <name evidence="2" type="ORF">RE6C_01244</name>
</gene>
<reference evidence="2" key="1">
    <citation type="submission" date="2012-11" db="EMBL/GenBank/DDBJ databases">
        <title>Permanent draft genomes of Rhodopirellula europaea strain SH398 and 6C.</title>
        <authorList>
            <person name="Richter M."/>
            <person name="Richter-Heitmann T."/>
            <person name="Frank C."/>
            <person name="Harder J."/>
            <person name="Glockner F.O."/>
        </authorList>
    </citation>
    <scope>NUCLEOTIDE SEQUENCE</scope>
    <source>
        <strain evidence="2">6C</strain>
    </source>
</reference>
<organism evidence="2 3">
    <name type="scientific">Rhodopirellula europaea 6C</name>
    <dbReference type="NCBI Taxonomy" id="1263867"/>
    <lineage>
        <taxon>Bacteria</taxon>
        <taxon>Pseudomonadati</taxon>
        <taxon>Planctomycetota</taxon>
        <taxon>Planctomycetia</taxon>
        <taxon>Pirellulales</taxon>
        <taxon>Pirellulaceae</taxon>
        <taxon>Rhodopirellula</taxon>
    </lineage>
</organism>
<comment type="caution">
    <text evidence="2">The sequence shown here is derived from an EMBL/GenBank/DDBJ whole genome shotgun (WGS) entry which is preliminary data.</text>
</comment>
<feature type="region of interest" description="Disordered" evidence="1">
    <location>
        <begin position="1"/>
        <end position="24"/>
    </location>
</feature>
<name>M2ALM1_9BACT</name>
<keyword evidence="3" id="KW-1185">Reference proteome</keyword>
<dbReference type="Proteomes" id="UP000011529">
    <property type="component" value="Unassembled WGS sequence"/>
</dbReference>
<accession>M2ALM1</accession>
<proteinExistence type="predicted"/>